<accession>A0A8T0EHY4</accession>
<gene>
    <name evidence="2" type="ORF">HNY73_016174</name>
</gene>
<dbReference type="AlphaFoldDB" id="A0A8T0EHY4"/>
<organism evidence="2 3">
    <name type="scientific">Argiope bruennichi</name>
    <name type="common">Wasp spider</name>
    <name type="synonym">Aranea bruennichi</name>
    <dbReference type="NCBI Taxonomy" id="94029"/>
    <lineage>
        <taxon>Eukaryota</taxon>
        <taxon>Metazoa</taxon>
        <taxon>Ecdysozoa</taxon>
        <taxon>Arthropoda</taxon>
        <taxon>Chelicerata</taxon>
        <taxon>Arachnida</taxon>
        <taxon>Araneae</taxon>
        <taxon>Araneomorphae</taxon>
        <taxon>Entelegynae</taxon>
        <taxon>Araneoidea</taxon>
        <taxon>Araneidae</taxon>
        <taxon>Argiope</taxon>
    </lineage>
</organism>
<proteinExistence type="predicted"/>
<dbReference type="Proteomes" id="UP000807504">
    <property type="component" value="Unassembled WGS sequence"/>
</dbReference>
<keyword evidence="3" id="KW-1185">Reference proteome</keyword>
<evidence type="ECO:0000313" key="2">
    <source>
        <dbReference type="EMBL" id="KAF8773517.1"/>
    </source>
</evidence>
<protein>
    <submittedName>
        <fullName evidence="2">Uncharacterized protein</fullName>
    </submittedName>
</protein>
<evidence type="ECO:0000256" key="1">
    <source>
        <dbReference type="SAM" id="MobiDB-lite"/>
    </source>
</evidence>
<dbReference type="EMBL" id="JABXBU010002227">
    <property type="protein sequence ID" value="KAF8773517.1"/>
    <property type="molecule type" value="Genomic_DNA"/>
</dbReference>
<feature type="region of interest" description="Disordered" evidence="1">
    <location>
        <begin position="215"/>
        <end position="259"/>
    </location>
</feature>
<reference evidence="2" key="1">
    <citation type="journal article" date="2020" name="bioRxiv">
        <title>Chromosome-level reference genome of the European wasp spider Argiope bruennichi: a resource for studies on range expansion and evolutionary adaptation.</title>
        <authorList>
            <person name="Sheffer M.M."/>
            <person name="Hoppe A."/>
            <person name="Krehenwinkel H."/>
            <person name="Uhl G."/>
            <person name="Kuss A.W."/>
            <person name="Jensen L."/>
            <person name="Jensen C."/>
            <person name="Gillespie R.G."/>
            <person name="Hoff K.J."/>
            <person name="Prost S."/>
        </authorList>
    </citation>
    <scope>NUCLEOTIDE SEQUENCE</scope>
</reference>
<sequence>MSDVVKRFFHTALEKIDMDAKKGVFIHSAENPDDIIKACKDLIQSCISGGKIEAAVPDDKYGGIKLYLNRDEVVQKFLSRRFLLKENGETLATIHPLTTQLIVRDAKILIEEEKFEKFMLFILDNLDIKYHQILKISNIPFSEHHPDVLTTDLRIILDIPEIEDLYVFKDVGLPKDLEIPTGTGNEMISLNFYCPTCKKGGHTSWSCPKRIGSEVALNSSPEKPSNAEAPHTPKSRNSIPSHKKENTKEVNTPEVTLPPEKMDVSKFEGKVGKEEVRYYNIFYPNTPGSSNKKVGVSSSSTMKRSLFHKDDQKNESNSKKARTSLINNGQEQSEEISKNGNSENDIYVIQPSASTKKVQHLNPTSERFEIYNVNSGGISPNPGPSSLQVFSVSIPPRIKEMWIPLCCFQSIEQFEAFLDHAKKRTNLRKLAILYDVNFDELKQHLNHLRKAYYNEKKSGNNEVCKEEKEFMDWFGGLVDRMN</sequence>
<feature type="compositionally biased region" description="Basic and acidic residues" evidence="1">
    <location>
        <begin position="307"/>
        <end position="318"/>
    </location>
</feature>
<evidence type="ECO:0000313" key="3">
    <source>
        <dbReference type="Proteomes" id="UP000807504"/>
    </source>
</evidence>
<feature type="compositionally biased region" description="Low complexity" evidence="1">
    <location>
        <begin position="289"/>
        <end position="300"/>
    </location>
</feature>
<feature type="region of interest" description="Disordered" evidence="1">
    <location>
        <begin position="289"/>
        <end position="342"/>
    </location>
</feature>
<comment type="caution">
    <text evidence="2">The sequence shown here is derived from an EMBL/GenBank/DDBJ whole genome shotgun (WGS) entry which is preliminary data.</text>
</comment>
<name>A0A8T0EHY4_ARGBR</name>
<reference evidence="2" key="2">
    <citation type="submission" date="2020-06" db="EMBL/GenBank/DDBJ databases">
        <authorList>
            <person name="Sheffer M."/>
        </authorList>
    </citation>
    <scope>NUCLEOTIDE SEQUENCE</scope>
</reference>